<proteinExistence type="predicted"/>
<keyword evidence="2" id="KW-0963">Cytoplasm</keyword>
<accession>A0A3M7E203</accession>
<dbReference type="AlphaFoldDB" id="A0A3M7E203"/>
<evidence type="ECO:0000256" key="2">
    <source>
        <dbReference type="ARBA" id="ARBA00022490"/>
    </source>
</evidence>
<sequence>MAITRKHTRCPEKMTEPSRLAGLPGYDTAPDVYETPAADLTDSTSVATQQTSPRSPLESSATSDEDDEGGDDDDEEAFGVSRRRLYPSQARNRFASTSRQVEARNVDLSDRVDGRRRGYKVRRGVVAGEEEEEGLEARIARLRREIEECRAEAAQTGQGDGEQEEDGEKGVESLSRLLSSVEMPRRQGTWSSQVPTRPAPTEDDRGIARDATEGDMTDEQMLGKVTDFDTRLSALEQALGLSSLDSATAEGLTTPLLPSLTLLDQQLTALSTASSLTNLEAACSRLSKLKTEAQQLGSREGDDDEVGAAALHPEDQEKLQSLYTLLPNLQTLAPTVPAILTRLRSLRTLHTTAANAGTSLDALEQKQAEMEKELKAWREGLEKVEQAVSQADEANGRNGKVVEGWVKELEGRMKTLRA</sequence>
<evidence type="ECO:0000256" key="4">
    <source>
        <dbReference type="SAM" id="MobiDB-lite"/>
    </source>
</evidence>
<dbReference type="GO" id="GO:0005737">
    <property type="term" value="C:cytoplasm"/>
    <property type="evidence" value="ECO:0007669"/>
    <property type="project" value="UniProtKB-SubCell"/>
</dbReference>
<dbReference type="InterPro" id="IPR028133">
    <property type="entry name" value="Dynamitin"/>
</dbReference>
<evidence type="ECO:0008006" key="7">
    <source>
        <dbReference type="Google" id="ProtNLM"/>
    </source>
</evidence>
<gene>
    <name evidence="5" type="ORF">D0863_05617</name>
</gene>
<dbReference type="PANTHER" id="PTHR15346">
    <property type="entry name" value="DYNACTIN SUBUNIT"/>
    <property type="match status" value="1"/>
</dbReference>
<dbReference type="Proteomes" id="UP000269276">
    <property type="component" value="Unassembled WGS sequence"/>
</dbReference>
<dbReference type="EMBL" id="QWIP01000165">
    <property type="protein sequence ID" value="RMY70719.1"/>
    <property type="molecule type" value="Genomic_DNA"/>
</dbReference>
<feature type="compositionally biased region" description="Basic and acidic residues" evidence="4">
    <location>
        <begin position="200"/>
        <end position="212"/>
    </location>
</feature>
<comment type="subcellular location">
    <subcellularLocation>
        <location evidence="1">Cytoplasm</location>
    </subcellularLocation>
</comment>
<evidence type="ECO:0000313" key="5">
    <source>
        <dbReference type="EMBL" id="RMY70719.1"/>
    </source>
</evidence>
<feature type="compositionally biased region" description="Acidic residues" evidence="4">
    <location>
        <begin position="63"/>
        <end position="77"/>
    </location>
</feature>
<feature type="region of interest" description="Disordered" evidence="4">
    <location>
        <begin position="1"/>
        <end position="117"/>
    </location>
</feature>
<evidence type="ECO:0000256" key="3">
    <source>
        <dbReference type="SAM" id="Coils"/>
    </source>
</evidence>
<feature type="coiled-coil region" evidence="3">
    <location>
        <begin position="353"/>
        <end position="394"/>
    </location>
</feature>
<dbReference type="VEuPathDB" id="FungiDB:BTJ68_08913"/>
<evidence type="ECO:0000313" key="6">
    <source>
        <dbReference type="Proteomes" id="UP000269276"/>
    </source>
</evidence>
<protein>
    <recommendedName>
        <fullName evidence="7">Dynactin subunit 2</fullName>
    </recommendedName>
</protein>
<dbReference type="Pfam" id="PF04912">
    <property type="entry name" value="Dynamitin"/>
    <property type="match status" value="1"/>
</dbReference>
<feature type="compositionally biased region" description="Polar residues" evidence="4">
    <location>
        <begin position="89"/>
        <end position="100"/>
    </location>
</feature>
<organism evidence="5 6">
    <name type="scientific">Hortaea werneckii</name>
    <name type="common">Black yeast</name>
    <name type="synonym">Cladosporium werneckii</name>
    <dbReference type="NCBI Taxonomy" id="91943"/>
    <lineage>
        <taxon>Eukaryota</taxon>
        <taxon>Fungi</taxon>
        <taxon>Dikarya</taxon>
        <taxon>Ascomycota</taxon>
        <taxon>Pezizomycotina</taxon>
        <taxon>Dothideomycetes</taxon>
        <taxon>Dothideomycetidae</taxon>
        <taxon>Mycosphaerellales</taxon>
        <taxon>Teratosphaeriaceae</taxon>
        <taxon>Hortaea</taxon>
    </lineage>
</organism>
<reference evidence="5 6" key="1">
    <citation type="journal article" date="2018" name="BMC Genomics">
        <title>Genomic evidence for intraspecific hybridization in a clonal and extremely halotolerant yeast.</title>
        <authorList>
            <person name="Gostincar C."/>
            <person name="Stajich J.E."/>
            <person name="Zupancic J."/>
            <person name="Zalar P."/>
            <person name="Gunde-Cimerman N."/>
        </authorList>
    </citation>
    <scope>NUCLEOTIDE SEQUENCE [LARGE SCALE GENOMIC DNA]</scope>
    <source>
        <strain evidence="5 6">EXF-2682</strain>
    </source>
</reference>
<dbReference type="GO" id="GO:0005869">
    <property type="term" value="C:dynactin complex"/>
    <property type="evidence" value="ECO:0007669"/>
    <property type="project" value="InterPro"/>
</dbReference>
<evidence type="ECO:0000256" key="1">
    <source>
        <dbReference type="ARBA" id="ARBA00004496"/>
    </source>
</evidence>
<name>A0A3M7E203_HORWE</name>
<feature type="region of interest" description="Disordered" evidence="4">
    <location>
        <begin position="151"/>
        <end position="219"/>
    </location>
</feature>
<feature type="compositionally biased region" description="Polar residues" evidence="4">
    <location>
        <begin position="41"/>
        <end position="62"/>
    </location>
</feature>
<keyword evidence="3" id="KW-0175">Coiled coil</keyword>
<dbReference type="OrthoDB" id="4977at2759"/>
<feature type="compositionally biased region" description="Basic and acidic residues" evidence="4">
    <location>
        <begin position="101"/>
        <end position="116"/>
    </location>
</feature>
<dbReference type="GO" id="GO:0007017">
    <property type="term" value="P:microtubule-based process"/>
    <property type="evidence" value="ECO:0007669"/>
    <property type="project" value="InterPro"/>
</dbReference>
<comment type="caution">
    <text evidence="5">The sequence shown here is derived from an EMBL/GenBank/DDBJ whole genome shotgun (WGS) entry which is preliminary data.</text>
</comment>